<comment type="caution">
    <text evidence="1">The sequence shown here is derived from an EMBL/GenBank/DDBJ whole genome shotgun (WGS) entry which is preliminary data.</text>
</comment>
<accession>A0A8H3LLR0</accession>
<name>A0A8H3LLR0_9GLOM</name>
<evidence type="ECO:0000313" key="2">
    <source>
        <dbReference type="Proteomes" id="UP000615446"/>
    </source>
</evidence>
<dbReference type="Proteomes" id="UP000615446">
    <property type="component" value="Unassembled WGS sequence"/>
</dbReference>
<sequence length="157" mass="18452">MIKIFVCAHPAHFRTSLLIFRTFAHEPFILFIFYVNVKESLCARTPHIEFQTLTGRRSSFPSLGSIVIHKLLFIFYPFKAAGTFRTRFVFQLFGRVNFGFSDDQHFRIFERVGIDGTRLKFDGRFLGKFARVGNSGYRWKINIDLNWIFEGLNNIKK</sequence>
<evidence type="ECO:0000313" key="1">
    <source>
        <dbReference type="EMBL" id="GES88826.1"/>
    </source>
</evidence>
<organism evidence="1 2">
    <name type="scientific">Rhizophagus clarus</name>
    <dbReference type="NCBI Taxonomy" id="94130"/>
    <lineage>
        <taxon>Eukaryota</taxon>
        <taxon>Fungi</taxon>
        <taxon>Fungi incertae sedis</taxon>
        <taxon>Mucoromycota</taxon>
        <taxon>Glomeromycotina</taxon>
        <taxon>Glomeromycetes</taxon>
        <taxon>Glomerales</taxon>
        <taxon>Glomeraceae</taxon>
        <taxon>Rhizophagus</taxon>
    </lineage>
</organism>
<dbReference type="AlphaFoldDB" id="A0A8H3LLR0"/>
<proteinExistence type="predicted"/>
<gene>
    <name evidence="1" type="ORF">RCL2_001575400</name>
</gene>
<dbReference type="EMBL" id="BLAL01000182">
    <property type="protein sequence ID" value="GES88826.1"/>
    <property type="molecule type" value="Genomic_DNA"/>
</dbReference>
<reference evidence="1" key="1">
    <citation type="submission" date="2019-10" db="EMBL/GenBank/DDBJ databases">
        <title>Conservation and host-specific expression of non-tandemly repeated heterogenous ribosome RNA gene in arbuscular mycorrhizal fungi.</title>
        <authorList>
            <person name="Maeda T."/>
            <person name="Kobayashi Y."/>
            <person name="Nakagawa T."/>
            <person name="Ezawa T."/>
            <person name="Yamaguchi K."/>
            <person name="Bino T."/>
            <person name="Nishimoto Y."/>
            <person name="Shigenobu S."/>
            <person name="Kawaguchi M."/>
        </authorList>
    </citation>
    <scope>NUCLEOTIDE SEQUENCE</scope>
    <source>
        <strain evidence="1">HR1</strain>
    </source>
</reference>
<protein>
    <submittedName>
        <fullName evidence="1">Uncharacterized protein</fullName>
    </submittedName>
</protein>